<feature type="domain" description="TonB C-terminal" evidence="11">
    <location>
        <begin position="375"/>
        <end position="471"/>
    </location>
</feature>
<dbReference type="AlphaFoldDB" id="A0A7L4URM6"/>
<dbReference type="GO" id="GO:0031992">
    <property type="term" value="F:energy transducer activity"/>
    <property type="evidence" value="ECO:0007669"/>
    <property type="project" value="TreeGrafter"/>
</dbReference>
<evidence type="ECO:0000256" key="1">
    <source>
        <dbReference type="ARBA" id="ARBA00004383"/>
    </source>
</evidence>
<proteinExistence type="inferred from homology"/>
<evidence type="ECO:0000256" key="10">
    <source>
        <dbReference type="SAM" id="Phobius"/>
    </source>
</evidence>
<protein>
    <submittedName>
        <fullName evidence="12">Outer membrane transport energization protein TonB</fullName>
    </submittedName>
</protein>
<dbReference type="PANTHER" id="PTHR33446">
    <property type="entry name" value="PROTEIN TONB-RELATED"/>
    <property type="match status" value="1"/>
</dbReference>
<evidence type="ECO:0000256" key="4">
    <source>
        <dbReference type="ARBA" id="ARBA00022475"/>
    </source>
</evidence>
<keyword evidence="9 10" id="KW-0472">Membrane</keyword>
<organism evidence="12 13">
    <name type="scientific">Balneicella halophila</name>
    <dbReference type="NCBI Taxonomy" id="1537566"/>
    <lineage>
        <taxon>Bacteria</taxon>
        <taxon>Pseudomonadati</taxon>
        <taxon>Bacteroidota</taxon>
        <taxon>Bacteroidia</taxon>
        <taxon>Bacteroidales</taxon>
        <taxon>Balneicellaceae</taxon>
        <taxon>Balneicella</taxon>
    </lineage>
</organism>
<comment type="similarity">
    <text evidence="2">Belongs to the TonB family.</text>
</comment>
<sequence>MRKETFFLQNRIYLFVTIVFSMVLPLLHIRIYEPQIVQLPGVTVTPDYNFLYAVTIYGQGFSKELEQTISSTEVIMWGYFIGMLFFSFRFLYRYMQIRNIKNNGKLFFIDGVEVVSTNESMAPFSFLNTIFIPQDLMDEEGYRQIILHEMEHVKQRHSYDILILEILTIIQWCNPFVWLLKRAVHENHEYLADNAVLATGVKRGNYKLLLLNQCMGDTIFIASPFNYSLIKNRIKMMNKIKSPKIANLKYLLGVFFAVGLIVTFAYENKLTATETQFPEMQDEDVSVKVTMVNKQTLKFAGDDKILMEIRKLIGGVAGEKREKLILSINTDNPQSFTVNWSNEKNALKTTGTKVDNDNKDKRIFVRVEQMPAFPGGQKAMLNFLAENIKYPKQAVEQNIEGNVYLKFVVTKTGDVGDVQVLRSPHELLSNEAIRVVKLLPKFKPGMQRGQAVDVWYQMPVRFENVPPATNKEKK</sequence>
<accession>A0A7L4URM6</accession>
<dbReference type="SUPFAM" id="SSF74653">
    <property type="entry name" value="TolA/TonB C-terminal domain"/>
    <property type="match status" value="1"/>
</dbReference>
<dbReference type="GO" id="GO:0015031">
    <property type="term" value="P:protein transport"/>
    <property type="evidence" value="ECO:0007669"/>
    <property type="project" value="UniProtKB-KW"/>
</dbReference>
<gene>
    <name evidence="12" type="ORF">C7377_0168</name>
</gene>
<dbReference type="Pfam" id="PF03544">
    <property type="entry name" value="TonB_C"/>
    <property type="match status" value="1"/>
</dbReference>
<evidence type="ECO:0000256" key="2">
    <source>
        <dbReference type="ARBA" id="ARBA00006555"/>
    </source>
</evidence>
<evidence type="ECO:0000256" key="7">
    <source>
        <dbReference type="ARBA" id="ARBA00022927"/>
    </source>
</evidence>
<evidence type="ECO:0000313" key="12">
    <source>
        <dbReference type="EMBL" id="PVX51877.1"/>
    </source>
</evidence>
<evidence type="ECO:0000259" key="11">
    <source>
        <dbReference type="PROSITE" id="PS52015"/>
    </source>
</evidence>
<evidence type="ECO:0000256" key="3">
    <source>
        <dbReference type="ARBA" id="ARBA00022448"/>
    </source>
</evidence>
<dbReference type="PANTHER" id="PTHR33446:SF2">
    <property type="entry name" value="PROTEIN TONB"/>
    <property type="match status" value="1"/>
</dbReference>
<dbReference type="InterPro" id="IPR008756">
    <property type="entry name" value="Peptidase_M56"/>
</dbReference>
<keyword evidence="13" id="KW-1185">Reference proteome</keyword>
<dbReference type="Gene3D" id="3.30.1150.10">
    <property type="match status" value="1"/>
</dbReference>
<evidence type="ECO:0000256" key="8">
    <source>
        <dbReference type="ARBA" id="ARBA00022989"/>
    </source>
</evidence>
<dbReference type="Pfam" id="PF05569">
    <property type="entry name" value="Peptidase_M56"/>
    <property type="match status" value="1"/>
</dbReference>
<dbReference type="GO" id="GO:0098797">
    <property type="term" value="C:plasma membrane protein complex"/>
    <property type="evidence" value="ECO:0007669"/>
    <property type="project" value="TreeGrafter"/>
</dbReference>
<dbReference type="PROSITE" id="PS52015">
    <property type="entry name" value="TONB_CTD"/>
    <property type="match status" value="1"/>
</dbReference>
<keyword evidence="5" id="KW-0997">Cell inner membrane</keyword>
<evidence type="ECO:0000256" key="6">
    <source>
        <dbReference type="ARBA" id="ARBA00022692"/>
    </source>
</evidence>
<evidence type="ECO:0000256" key="9">
    <source>
        <dbReference type="ARBA" id="ARBA00023136"/>
    </source>
</evidence>
<comment type="subcellular location">
    <subcellularLocation>
        <location evidence="1">Cell inner membrane</location>
        <topology evidence="1">Single-pass membrane protein</topology>
        <orientation evidence="1">Periplasmic side</orientation>
    </subcellularLocation>
</comment>
<feature type="transmembrane region" description="Helical" evidence="10">
    <location>
        <begin position="248"/>
        <end position="266"/>
    </location>
</feature>
<reference evidence="12 13" key="1">
    <citation type="submission" date="2018-05" db="EMBL/GenBank/DDBJ databases">
        <title>Genomic Encyclopedia of Type Strains, Phase IV (KMG-IV): sequencing the most valuable type-strain genomes for metagenomic binning, comparative biology and taxonomic classification.</title>
        <authorList>
            <person name="Goeker M."/>
        </authorList>
    </citation>
    <scope>NUCLEOTIDE SEQUENCE [LARGE SCALE GENOMIC DNA]</scope>
    <source>
        <strain evidence="12 13">DSM 28579</strain>
    </source>
</reference>
<dbReference type="InterPro" id="IPR037682">
    <property type="entry name" value="TonB_C"/>
</dbReference>
<keyword evidence="3" id="KW-0813">Transport</keyword>
<keyword evidence="8 10" id="KW-1133">Transmembrane helix</keyword>
<keyword evidence="6 10" id="KW-0812">Transmembrane</keyword>
<feature type="transmembrane region" description="Helical" evidence="10">
    <location>
        <begin position="74"/>
        <end position="92"/>
    </location>
</feature>
<dbReference type="Proteomes" id="UP000251835">
    <property type="component" value="Unassembled WGS sequence"/>
</dbReference>
<keyword evidence="7" id="KW-0653">Protein transport</keyword>
<evidence type="ECO:0000313" key="13">
    <source>
        <dbReference type="Proteomes" id="UP000251835"/>
    </source>
</evidence>
<evidence type="ECO:0000256" key="5">
    <source>
        <dbReference type="ARBA" id="ARBA00022519"/>
    </source>
</evidence>
<dbReference type="GO" id="GO:0055085">
    <property type="term" value="P:transmembrane transport"/>
    <property type="evidence" value="ECO:0007669"/>
    <property type="project" value="InterPro"/>
</dbReference>
<dbReference type="EMBL" id="QENZ01000003">
    <property type="protein sequence ID" value="PVX51877.1"/>
    <property type="molecule type" value="Genomic_DNA"/>
</dbReference>
<dbReference type="CDD" id="cd07341">
    <property type="entry name" value="M56_BlaR1_MecR1_like"/>
    <property type="match status" value="1"/>
</dbReference>
<dbReference type="InterPro" id="IPR006260">
    <property type="entry name" value="TonB/TolA_C"/>
</dbReference>
<keyword evidence="4" id="KW-1003">Cell membrane</keyword>
<dbReference type="NCBIfam" id="TIGR01352">
    <property type="entry name" value="tonB_Cterm"/>
    <property type="match status" value="1"/>
</dbReference>
<feature type="transmembrane region" description="Helical" evidence="10">
    <location>
        <begin position="12"/>
        <end position="32"/>
    </location>
</feature>
<comment type="caution">
    <text evidence="12">The sequence shown here is derived from an EMBL/GenBank/DDBJ whole genome shotgun (WGS) entry which is preliminary data.</text>
</comment>
<name>A0A7L4URM6_BALHA</name>
<dbReference type="InterPro" id="IPR051045">
    <property type="entry name" value="TonB-dependent_transducer"/>
</dbReference>